<comment type="caution">
    <text evidence="1">The sequence shown here is derived from an EMBL/GenBank/DDBJ whole genome shotgun (WGS) entry which is preliminary data.</text>
</comment>
<keyword evidence="2" id="KW-1185">Reference proteome</keyword>
<evidence type="ECO:0008006" key="3">
    <source>
        <dbReference type="Google" id="ProtNLM"/>
    </source>
</evidence>
<dbReference type="SUPFAM" id="SSF48264">
    <property type="entry name" value="Cytochrome P450"/>
    <property type="match status" value="1"/>
</dbReference>
<dbReference type="Proteomes" id="UP001195769">
    <property type="component" value="Unassembled WGS sequence"/>
</dbReference>
<dbReference type="EMBL" id="JABBWK010000094">
    <property type="protein sequence ID" value="KAG1893606.1"/>
    <property type="molecule type" value="Genomic_DNA"/>
</dbReference>
<reference evidence="1" key="1">
    <citation type="journal article" date="2020" name="New Phytol.">
        <title>Comparative genomics reveals dynamic genome evolution in host specialist ectomycorrhizal fungi.</title>
        <authorList>
            <person name="Lofgren L.A."/>
            <person name="Nguyen N.H."/>
            <person name="Vilgalys R."/>
            <person name="Ruytinx J."/>
            <person name="Liao H.L."/>
            <person name="Branco S."/>
            <person name="Kuo A."/>
            <person name="LaButti K."/>
            <person name="Lipzen A."/>
            <person name="Andreopoulos W."/>
            <person name="Pangilinan J."/>
            <person name="Riley R."/>
            <person name="Hundley H."/>
            <person name="Na H."/>
            <person name="Barry K."/>
            <person name="Grigoriev I.V."/>
            <person name="Stajich J.E."/>
            <person name="Kennedy P.G."/>
        </authorList>
    </citation>
    <scope>NUCLEOTIDE SEQUENCE</scope>
    <source>
        <strain evidence="1">FC203</strain>
    </source>
</reference>
<dbReference type="GO" id="GO:0020037">
    <property type="term" value="F:heme binding"/>
    <property type="evidence" value="ECO:0007669"/>
    <property type="project" value="InterPro"/>
</dbReference>
<name>A0AAD4HEV4_9AGAM</name>
<dbReference type="InterPro" id="IPR036396">
    <property type="entry name" value="Cyt_P450_sf"/>
</dbReference>
<proteinExistence type="predicted"/>
<evidence type="ECO:0000313" key="1">
    <source>
        <dbReference type="EMBL" id="KAG1893606.1"/>
    </source>
</evidence>
<protein>
    <recommendedName>
        <fullName evidence="3">Cytochrome P450</fullName>
    </recommendedName>
</protein>
<accession>A0AAD4HEV4</accession>
<gene>
    <name evidence="1" type="ORF">F5891DRAFT_962710</name>
</gene>
<evidence type="ECO:0000313" key="2">
    <source>
        <dbReference type="Proteomes" id="UP001195769"/>
    </source>
</evidence>
<feature type="non-terminal residue" evidence="1">
    <location>
        <position position="1"/>
    </location>
</feature>
<dbReference type="RefSeq" id="XP_041219182.1">
    <property type="nucleotide sequence ID" value="XM_041375934.1"/>
</dbReference>
<organism evidence="1 2">
    <name type="scientific">Suillus fuscotomentosus</name>
    <dbReference type="NCBI Taxonomy" id="1912939"/>
    <lineage>
        <taxon>Eukaryota</taxon>
        <taxon>Fungi</taxon>
        <taxon>Dikarya</taxon>
        <taxon>Basidiomycota</taxon>
        <taxon>Agaricomycotina</taxon>
        <taxon>Agaricomycetes</taxon>
        <taxon>Agaricomycetidae</taxon>
        <taxon>Boletales</taxon>
        <taxon>Suillineae</taxon>
        <taxon>Suillaceae</taxon>
        <taxon>Suillus</taxon>
    </lineage>
</organism>
<dbReference type="Gene3D" id="1.10.630.10">
    <property type="entry name" value="Cytochrome P450"/>
    <property type="match status" value="1"/>
</dbReference>
<dbReference type="GO" id="GO:0004497">
    <property type="term" value="F:monooxygenase activity"/>
    <property type="evidence" value="ECO:0007669"/>
    <property type="project" value="InterPro"/>
</dbReference>
<sequence length="66" mass="7913">GWSIIFAFAGYGDEWRRCRRLLHQTFRPDSAPKFRPMQIKRAHEMINLINDPHCHFATSVYVFVNY</sequence>
<dbReference type="AlphaFoldDB" id="A0AAD4HEV4"/>
<dbReference type="GeneID" id="64670232"/>
<dbReference type="GO" id="GO:0016705">
    <property type="term" value="F:oxidoreductase activity, acting on paired donors, with incorporation or reduction of molecular oxygen"/>
    <property type="evidence" value="ECO:0007669"/>
    <property type="project" value="InterPro"/>
</dbReference>
<dbReference type="GO" id="GO:0005506">
    <property type="term" value="F:iron ion binding"/>
    <property type="evidence" value="ECO:0007669"/>
    <property type="project" value="InterPro"/>
</dbReference>